<protein>
    <submittedName>
        <fullName evidence="2">Uncharacterized protein</fullName>
    </submittedName>
</protein>
<accession>A0A3L6Q6R2</accession>
<gene>
    <name evidence="2" type="ORF">C2845_PM15G07710</name>
</gene>
<proteinExistence type="predicted"/>
<organism evidence="2 3">
    <name type="scientific">Panicum miliaceum</name>
    <name type="common">Proso millet</name>
    <name type="synonym">Broomcorn millet</name>
    <dbReference type="NCBI Taxonomy" id="4540"/>
    <lineage>
        <taxon>Eukaryota</taxon>
        <taxon>Viridiplantae</taxon>
        <taxon>Streptophyta</taxon>
        <taxon>Embryophyta</taxon>
        <taxon>Tracheophyta</taxon>
        <taxon>Spermatophyta</taxon>
        <taxon>Magnoliopsida</taxon>
        <taxon>Liliopsida</taxon>
        <taxon>Poales</taxon>
        <taxon>Poaceae</taxon>
        <taxon>PACMAD clade</taxon>
        <taxon>Panicoideae</taxon>
        <taxon>Panicodae</taxon>
        <taxon>Paniceae</taxon>
        <taxon>Panicinae</taxon>
        <taxon>Panicum</taxon>
        <taxon>Panicum sect. Panicum</taxon>
    </lineage>
</organism>
<dbReference type="AlphaFoldDB" id="A0A3L6Q6R2"/>
<evidence type="ECO:0000256" key="1">
    <source>
        <dbReference type="SAM" id="MobiDB-lite"/>
    </source>
</evidence>
<evidence type="ECO:0000313" key="2">
    <source>
        <dbReference type="EMBL" id="RLM74272.1"/>
    </source>
</evidence>
<name>A0A3L6Q6R2_PANMI</name>
<dbReference type="EMBL" id="PQIB02000013">
    <property type="protein sequence ID" value="RLM74272.1"/>
    <property type="molecule type" value="Genomic_DNA"/>
</dbReference>
<keyword evidence="3" id="KW-1185">Reference proteome</keyword>
<evidence type="ECO:0000313" key="3">
    <source>
        <dbReference type="Proteomes" id="UP000275267"/>
    </source>
</evidence>
<sequence length="176" mass="18711">MTADSMDASPADSLDAAPADSMSAATGLRVGQHRVHILEVDGAATGLRVGQHGEHILEVDGAATGIRVGQHREQPPDSASSKEMAPDSSEQVASPDSEMTPLDFVPDSLLPESQPSLCVRCGATHAGNEYSEACHAACREARKCARCGLIHSEYDLGTRMIPDLNKFDCQFFIPHV</sequence>
<reference evidence="3" key="1">
    <citation type="journal article" date="2019" name="Nat. Commun.">
        <title>The genome of broomcorn millet.</title>
        <authorList>
            <person name="Zou C."/>
            <person name="Miki D."/>
            <person name="Li D."/>
            <person name="Tang Q."/>
            <person name="Xiao L."/>
            <person name="Rajput S."/>
            <person name="Deng P."/>
            <person name="Jia W."/>
            <person name="Huang R."/>
            <person name="Zhang M."/>
            <person name="Sun Y."/>
            <person name="Hu J."/>
            <person name="Fu X."/>
            <person name="Schnable P.S."/>
            <person name="Li F."/>
            <person name="Zhang H."/>
            <person name="Feng B."/>
            <person name="Zhu X."/>
            <person name="Liu R."/>
            <person name="Schnable J.C."/>
            <person name="Zhu J.-K."/>
            <person name="Zhang H."/>
        </authorList>
    </citation>
    <scope>NUCLEOTIDE SEQUENCE [LARGE SCALE GENOMIC DNA]</scope>
</reference>
<feature type="region of interest" description="Disordered" evidence="1">
    <location>
        <begin position="69"/>
        <end position="98"/>
    </location>
</feature>
<dbReference type="Proteomes" id="UP000275267">
    <property type="component" value="Unassembled WGS sequence"/>
</dbReference>
<comment type="caution">
    <text evidence="2">The sequence shown here is derived from an EMBL/GenBank/DDBJ whole genome shotgun (WGS) entry which is preliminary data.</text>
</comment>